<evidence type="ECO:0000313" key="2">
    <source>
        <dbReference type="Proteomes" id="UP000785679"/>
    </source>
</evidence>
<accession>A0A8J8NDC2</accession>
<proteinExistence type="predicted"/>
<evidence type="ECO:0000313" key="1">
    <source>
        <dbReference type="EMBL" id="TNV72893.1"/>
    </source>
</evidence>
<dbReference type="AlphaFoldDB" id="A0A8J8NDC2"/>
<organism evidence="1 2">
    <name type="scientific">Halteria grandinella</name>
    <dbReference type="NCBI Taxonomy" id="5974"/>
    <lineage>
        <taxon>Eukaryota</taxon>
        <taxon>Sar</taxon>
        <taxon>Alveolata</taxon>
        <taxon>Ciliophora</taxon>
        <taxon>Intramacronucleata</taxon>
        <taxon>Spirotrichea</taxon>
        <taxon>Stichotrichia</taxon>
        <taxon>Sporadotrichida</taxon>
        <taxon>Halteriidae</taxon>
        <taxon>Halteria</taxon>
    </lineage>
</organism>
<dbReference type="EMBL" id="RRYP01020554">
    <property type="protein sequence ID" value="TNV72893.1"/>
    <property type="molecule type" value="Genomic_DNA"/>
</dbReference>
<comment type="caution">
    <text evidence="1">The sequence shown here is derived from an EMBL/GenBank/DDBJ whole genome shotgun (WGS) entry which is preliminary data.</text>
</comment>
<dbReference type="Proteomes" id="UP000785679">
    <property type="component" value="Unassembled WGS sequence"/>
</dbReference>
<reference evidence="1" key="1">
    <citation type="submission" date="2019-06" db="EMBL/GenBank/DDBJ databases">
        <authorList>
            <person name="Zheng W."/>
        </authorList>
    </citation>
    <scope>NUCLEOTIDE SEQUENCE</scope>
    <source>
        <strain evidence="1">QDHG01</strain>
    </source>
</reference>
<keyword evidence="2" id="KW-1185">Reference proteome</keyword>
<sequence length="101" mass="11509">MFISLQNNSPSQYLQYQGVLLLQVQKISPSQLLMTLSSTNIGKGMDSKFLKTVQFSIVSDYILGYEMGSFQWSLPQKMQSLKMSSLVKLCAYFIQSKSNFF</sequence>
<name>A0A8J8NDC2_HALGN</name>
<protein>
    <submittedName>
        <fullName evidence="1">Uncharacterized protein</fullName>
    </submittedName>
</protein>
<gene>
    <name evidence="1" type="ORF">FGO68_gene16309</name>
</gene>